<protein>
    <submittedName>
        <fullName evidence="11">Chemotaxis protein</fullName>
    </submittedName>
</protein>
<keyword evidence="5 7" id="KW-0807">Transducer</keyword>
<dbReference type="PANTHER" id="PTHR32089">
    <property type="entry name" value="METHYL-ACCEPTING CHEMOTAXIS PROTEIN MCPB"/>
    <property type="match status" value="1"/>
</dbReference>
<evidence type="ECO:0000313" key="11">
    <source>
        <dbReference type="EMBL" id="AHY43644.1"/>
    </source>
</evidence>
<accession>A0A023WV16</accession>
<organism evidence="11 12">
    <name type="scientific">Stutzerimonas stutzeri</name>
    <name type="common">Pseudomonas stutzeri</name>
    <dbReference type="NCBI Taxonomy" id="316"/>
    <lineage>
        <taxon>Bacteria</taxon>
        <taxon>Pseudomonadati</taxon>
        <taxon>Pseudomonadota</taxon>
        <taxon>Gammaproteobacteria</taxon>
        <taxon>Pseudomonadales</taxon>
        <taxon>Pseudomonadaceae</taxon>
        <taxon>Stutzerimonas</taxon>
    </lineage>
</organism>
<feature type="transmembrane region" description="Helical" evidence="9">
    <location>
        <begin position="12"/>
        <end position="42"/>
    </location>
</feature>
<dbReference type="Pfam" id="PF00015">
    <property type="entry name" value="MCPsignal"/>
    <property type="match status" value="1"/>
</dbReference>
<dbReference type="PROSITE" id="PS50111">
    <property type="entry name" value="CHEMOTAXIS_TRANSDUC_2"/>
    <property type="match status" value="1"/>
</dbReference>
<dbReference type="GO" id="GO:0004888">
    <property type="term" value="F:transmembrane signaling receptor activity"/>
    <property type="evidence" value="ECO:0007669"/>
    <property type="project" value="InterPro"/>
</dbReference>
<dbReference type="InterPro" id="IPR004089">
    <property type="entry name" value="MCPsignal_dom"/>
</dbReference>
<evidence type="ECO:0000256" key="9">
    <source>
        <dbReference type="SAM" id="Phobius"/>
    </source>
</evidence>
<evidence type="ECO:0000256" key="5">
    <source>
        <dbReference type="ARBA" id="ARBA00023224"/>
    </source>
</evidence>
<evidence type="ECO:0000256" key="3">
    <source>
        <dbReference type="ARBA" id="ARBA00022989"/>
    </source>
</evidence>
<keyword evidence="4 9" id="KW-0472">Membrane</keyword>
<feature type="coiled-coil region" evidence="8">
    <location>
        <begin position="263"/>
        <end position="290"/>
    </location>
</feature>
<dbReference type="EMBL" id="CP007509">
    <property type="protein sequence ID" value="AHY43644.1"/>
    <property type="molecule type" value="Genomic_DNA"/>
</dbReference>
<evidence type="ECO:0000256" key="6">
    <source>
        <dbReference type="ARBA" id="ARBA00029447"/>
    </source>
</evidence>
<dbReference type="Gene3D" id="1.10.287.950">
    <property type="entry name" value="Methyl-accepting chemotaxis protein"/>
    <property type="match status" value="1"/>
</dbReference>
<keyword evidence="2 9" id="KW-0812">Transmembrane</keyword>
<dbReference type="InterPro" id="IPR004090">
    <property type="entry name" value="Chemotax_Me-accpt_rcpt"/>
</dbReference>
<reference evidence="11 12" key="1">
    <citation type="submission" date="2014-03" db="EMBL/GenBank/DDBJ databases">
        <title>Complete genome sequence of Pseudomonas stutzeri 19SMN4.</title>
        <authorList>
            <person name="Brunet-Galmes I."/>
            <person name="Nogales B."/>
            <person name="Busquets A."/>
            <person name="Pena A."/>
            <person name="Gomila M."/>
            <person name="Garcia-Valdes E."/>
            <person name="Lalucat J."/>
            <person name="Bennasar A."/>
            <person name="Bosch R."/>
        </authorList>
    </citation>
    <scope>NUCLEOTIDE SEQUENCE [LARGE SCALE GENOMIC DNA]</scope>
    <source>
        <strain evidence="11 12">19SMN4</strain>
    </source>
</reference>
<evidence type="ECO:0000256" key="7">
    <source>
        <dbReference type="PROSITE-ProRule" id="PRU00284"/>
    </source>
</evidence>
<evidence type="ECO:0000256" key="8">
    <source>
        <dbReference type="SAM" id="Coils"/>
    </source>
</evidence>
<dbReference type="PATRIC" id="fig|316.97.peg.2922"/>
<dbReference type="OrthoDB" id="3288815at2"/>
<dbReference type="Proteomes" id="UP000025238">
    <property type="component" value="Chromosome"/>
</dbReference>
<dbReference type="GO" id="GO:0006935">
    <property type="term" value="P:chemotaxis"/>
    <property type="evidence" value="ECO:0007669"/>
    <property type="project" value="InterPro"/>
</dbReference>
<evidence type="ECO:0000256" key="2">
    <source>
        <dbReference type="ARBA" id="ARBA00022692"/>
    </source>
</evidence>
<evidence type="ECO:0000256" key="4">
    <source>
        <dbReference type="ARBA" id="ARBA00023136"/>
    </source>
</evidence>
<sequence length="372" mass="40573">MRHPNAGRVLALANVILCGLLAQIWWLGVAWGAIVLLLLVVAENGYEAAKHLPQLDNSEPLQDSQLRERLQALVVGVLPLWGQHLQLARDQVGGAITGLSCGFAALSQRLIADAPQSGQDQSSRAIETIQRAEHDLHKITDALLQTQQYRALLLAEIDSIASQTHELSRMADQVGKIADQTNLLALNAAIEAARAGEAGRGFSVVADEVRKLSNESGETGKLIRETVATVTEVIHKAQGLSASFAIREQSVVEESQQLVENIVQDFNETATVLQDSLHQLQQERGVLESEINQLVVHLQFQDRVDQIMGHVTDDMQRLEQTLSSLSAGGVELPEVAEWLERLSGTYTTLEQRALHDGRGVEPTSASSSITFF</sequence>
<dbReference type="PANTHER" id="PTHR32089:SF112">
    <property type="entry name" value="LYSOZYME-LIKE PROTEIN-RELATED"/>
    <property type="match status" value="1"/>
</dbReference>
<dbReference type="PRINTS" id="PR00260">
    <property type="entry name" value="CHEMTRNSDUCR"/>
</dbReference>
<evidence type="ECO:0000256" key="1">
    <source>
        <dbReference type="ARBA" id="ARBA00004370"/>
    </source>
</evidence>
<keyword evidence="3 9" id="KW-1133">Transmembrane helix</keyword>
<feature type="domain" description="Methyl-accepting transducer" evidence="10">
    <location>
        <begin position="111"/>
        <end position="299"/>
    </location>
</feature>
<dbReference type="SUPFAM" id="SSF58104">
    <property type="entry name" value="Methyl-accepting chemotaxis protein (MCP) signaling domain"/>
    <property type="match status" value="1"/>
</dbReference>
<proteinExistence type="inferred from homology"/>
<dbReference type="GO" id="GO:0016020">
    <property type="term" value="C:membrane"/>
    <property type="evidence" value="ECO:0007669"/>
    <property type="project" value="UniProtKB-SubCell"/>
</dbReference>
<dbReference type="KEGG" id="pstu:UIB01_14610"/>
<gene>
    <name evidence="11" type="ORF">UIB01_14610</name>
</gene>
<evidence type="ECO:0000313" key="12">
    <source>
        <dbReference type="Proteomes" id="UP000025238"/>
    </source>
</evidence>
<comment type="similarity">
    <text evidence="6">Belongs to the methyl-accepting chemotaxis (MCP) protein family.</text>
</comment>
<keyword evidence="8" id="KW-0175">Coiled coil</keyword>
<dbReference type="SMART" id="SM00283">
    <property type="entry name" value="MA"/>
    <property type="match status" value="1"/>
</dbReference>
<comment type="subcellular location">
    <subcellularLocation>
        <location evidence="1">Membrane</location>
    </subcellularLocation>
</comment>
<dbReference type="GO" id="GO:0007165">
    <property type="term" value="P:signal transduction"/>
    <property type="evidence" value="ECO:0007669"/>
    <property type="project" value="UniProtKB-KW"/>
</dbReference>
<evidence type="ECO:0000259" key="10">
    <source>
        <dbReference type="PROSITE" id="PS50111"/>
    </source>
</evidence>
<name>A0A023WV16_STUST</name>
<dbReference type="AlphaFoldDB" id="A0A023WV16"/>